<protein>
    <submittedName>
        <fullName evidence="1">Uncharacterized protein</fullName>
    </submittedName>
</protein>
<organism evidence="1 2">
    <name type="scientific">Candidatus Kaiserbacteria bacterium CG_4_9_14_0_2_um_filter_41_32</name>
    <dbReference type="NCBI Taxonomy" id="1974601"/>
    <lineage>
        <taxon>Bacteria</taxon>
        <taxon>Candidatus Kaiseribacteriota</taxon>
    </lineage>
</organism>
<dbReference type="Proteomes" id="UP000230391">
    <property type="component" value="Unassembled WGS sequence"/>
</dbReference>
<evidence type="ECO:0000313" key="1">
    <source>
        <dbReference type="EMBL" id="PJC56296.1"/>
    </source>
</evidence>
<comment type="caution">
    <text evidence="1">The sequence shown here is derived from an EMBL/GenBank/DDBJ whole genome shotgun (WGS) entry which is preliminary data.</text>
</comment>
<dbReference type="EMBL" id="PFRD01000046">
    <property type="protein sequence ID" value="PJC56296.1"/>
    <property type="molecule type" value="Genomic_DNA"/>
</dbReference>
<reference evidence="2" key="1">
    <citation type="submission" date="2017-09" db="EMBL/GenBank/DDBJ databases">
        <title>Depth-based differentiation of microbial function through sediment-hosted aquifers and enrichment of novel symbionts in the deep terrestrial subsurface.</title>
        <authorList>
            <person name="Probst A.J."/>
            <person name="Ladd B."/>
            <person name="Jarett J.K."/>
            <person name="Geller-Mcgrath D.E."/>
            <person name="Sieber C.M.K."/>
            <person name="Emerson J.B."/>
            <person name="Anantharaman K."/>
            <person name="Thomas B.C."/>
            <person name="Malmstrom R."/>
            <person name="Stieglmeier M."/>
            <person name="Klingl A."/>
            <person name="Woyke T."/>
            <person name="Ryan C.M."/>
            <person name="Banfield J.F."/>
        </authorList>
    </citation>
    <scope>NUCLEOTIDE SEQUENCE [LARGE SCALE GENOMIC DNA]</scope>
</reference>
<name>A0A2M8FF90_9BACT</name>
<proteinExistence type="predicted"/>
<accession>A0A2M8FF90</accession>
<evidence type="ECO:0000313" key="2">
    <source>
        <dbReference type="Proteomes" id="UP000230391"/>
    </source>
</evidence>
<dbReference type="AlphaFoldDB" id="A0A2M8FF90"/>
<gene>
    <name evidence="1" type="ORF">CO026_01020</name>
</gene>
<sequence length="97" mass="10989">MPCRSFYKRAGKVLQKFTGLSHPRFLTREDDGGVASQVSGFAHSFSVIIPTSTVQPTILVFYVPVLLGELTALQKLINYHRQRRWYDSGLEGLFVNE</sequence>